<protein>
    <recommendedName>
        <fullName evidence="3">DUF2007 domain-containing protein</fullName>
    </recommendedName>
</protein>
<name>A0ABV5W170_9BACL</name>
<keyword evidence="2" id="KW-1185">Reference proteome</keyword>
<dbReference type="Proteomes" id="UP001589619">
    <property type="component" value="Unassembled WGS sequence"/>
</dbReference>
<dbReference type="RefSeq" id="WP_344913957.1">
    <property type="nucleotide sequence ID" value="NZ_BAAAYO010000013.1"/>
</dbReference>
<organism evidence="1 2">
    <name type="scientific">Paenibacillus hodogayensis</name>
    <dbReference type="NCBI Taxonomy" id="279208"/>
    <lineage>
        <taxon>Bacteria</taxon>
        <taxon>Bacillati</taxon>
        <taxon>Bacillota</taxon>
        <taxon>Bacilli</taxon>
        <taxon>Bacillales</taxon>
        <taxon>Paenibacillaceae</taxon>
        <taxon>Paenibacillus</taxon>
    </lineage>
</organism>
<dbReference type="EMBL" id="JBHMAG010000014">
    <property type="protein sequence ID" value="MFB9754258.1"/>
    <property type="molecule type" value="Genomic_DNA"/>
</dbReference>
<proteinExistence type="predicted"/>
<sequence length="103" mass="11481">MGWMIMSLAILLLIAWAVLRSKGWKTLLVGTGDNAEELEAKYAYLKSNNVKCRIRTEASAGMGIAQADPNARVRSTVKLDVHQDDAERAAELLQQFERQSFSL</sequence>
<reference evidence="1 2" key="1">
    <citation type="submission" date="2024-09" db="EMBL/GenBank/DDBJ databases">
        <authorList>
            <person name="Sun Q."/>
            <person name="Mori K."/>
        </authorList>
    </citation>
    <scope>NUCLEOTIDE SEQUENCE [LARGE SCALE GENOMIC DNA]</scope>
    <source>
        <strain evidence="1 2">JCM 12520</strain>
    </source>
</reference>
<accession>A0ABV5W170</accession>
<comment type="caution">
    <text evidence="1">The sequence shown here is derived from an EMBL/GenBank/DDBJ whole genome shotgun (WGS) entry which is preliminary data.</text>
</comment>
<evidence type="ECO:0000313" key="2">
    <source>
        <dbReference type="Proteomes" id="UP001589619"/>
    </source>
</evidence>
<evidence type="ECO:0000313" key="1">
    <source>
        <dbReference type="EMBL" id="MFB9754258.1"/>
    </source>
</evidence>
<evidence type="ECO:0008006" key="3">
    <source>
        <dbReference type="Google" id="ProtNLM"/>
    </source>
</evidence>
<gene>
    <name evidence="1" type="ORF">ACFFNY_22030</name>
</gene>